<keyword evidence="3" id="KW-0732">Signal</keyword>
<dbReference type="InterPro" id="IPR011990">
    <property type="entry name" value="TPR-like_helical_dom_sf"/>
</dbReference>
<gene>
    <name evidence="5" type="ORF">MORIYA_4241</name>
</gene>
<dbReference type="OrthoDB" id="7312176at2"/>
<sequence>MRLKYIILLLLIVCSSVQAKDSFPAGDGLSDYTQFRLFPHVDKAYRLTEQSRYAEAVPIWKDALNISPYNRVVTKELIATYLKLKEFQNADRLIEHYLSLNSTDNEFYALQIEVLIEAIEQGDNEALERAKEKLKDDRIDKQLRFHLLYEASHYSYEHGQKDDALNLIKTHLFLDNADFVVHLADANILLKEQRLEDVEQLLKDNQFSHSHAGKQIRQALLQAYVGRGKDTQALQQFSILNEEHSLTKDEIDQWVVLLIKRNEISKADKLLALQTDNFDAQFKRVYINLKAGRDQQTRAPLNNAIKLIKTAEQERQVLILAAELVSKQKQLSLYYYEHEVKFSENTSLWRDTAVNIAEQNDDYRQAIQLLAAKKNLTKKDRQTIAELYQKQGNSDKYQLIYQQLNQDYPTDWKILANYSYQLIESDQQNVAYEHLIKSYPFKGATTVEAETLKSYMFELASGIDNSELERQLLMLPNTSFNDSERQQLAVLWMQVGYCDRARKLYSKPYRRKNMLNLGYCFKQNGSVYAYDYFIQADQLRSGSDTQIELAYIEAESGQQQKAFDRWLTLTTGTLENRHYLQAAQTALSVEEITQAKLWFNQYEKNKGEKKLAYWNFKAQLSKKTGDNTGALISLQQAQKIDPTAQRLIQIAALQSPEQAVVTRQQAELLLRSALLVDPDNSRLSQELGYLLLSEDKSQEAILHFENSLKGMPDNYPMYQQLSYLYLQNDNKEMAQVWSGKATENMNYYITEPVNGVSVEQLKFNKRRYNEQLEREYNLNFDLWYGKNSVPAYLPVAADDKENNYANYWQLLLESKPDKFKTALGDVAVYGRLFGQNSSTQRIGSPSGVDMLGLGARLAPFANQSFYLYAEPQYHLDLNQADLMVRATASFFSTGEYSSEWHNDGNGWTEQELYFDAAYWSKDGVHAVTSKYSIGHNFKLSSSFDQAWTIKPYGLLQVSGNDLGGVSSVGAGLEFNLWSNGSETVAYSRKSTVKLEFTRAFETYLDDDHGIGLTVRLAW</sequence>
<feature type="chain" id="PRO_5016272590" description="Bacteriophage N4 adsorption protein A C-terminal domain-containing protein" evidence="3">
    <location>
        <begin position="20"/>
        <end position="1018"/>
    </location>
</feature>
<evidence type="ECO:0000259" key="4">
    <source>
        <dbReference type="Pfam" id="PF13283"/>
    </source>
</evidence>
<dbReference type="SUPFAM" id="SSF48452">
    <property type="entry name" value="TPR-like"/>
    <property type="match status" value="3"/>
</dbReference>
<evidence type="ECO:0000256" key="2">
    <source>
        <dbReference type="SAM" id="Coils"/>
    </source>
</evidence>
<organism evidence="5 6">
    <name type="scientific">Moritella yayanosii</name>
    <dbReference type="NCBI Taxonomy" id="69539"/>
    <lineage>
        <taxon>Bacteria</taxon>
        <taxon>Pseudomonadati</taxon>
        <taxon>Pseudomonadota</taxon>
        <taxon>Gammaproteobacteria</taxon>
        <taxon>Alteromonadales</taxon>
        <taxon>Moritellaceae</taxon>
        <taxon>Moritella</taxon>
    </lineage>
</organism>
<evidence type="ECO:0000256" key="3">
    <source>
        <dbReference type="SAM" id="SignalP"/>
    </source>
</evidence>
<dbReference type="InterPro" id="IPR025137">
    <property type="entry name" value="NfrA_C"/>
</dbReference>
<dbReference type="KEGG" id="mya:MORIYA_4241"/>
<dbReference type="RefSeq" id="WP_112718192.1">
    <property type="nucleotide sequence ID" value="NZ_LS483250.1"/>
</dbReference>
<name>A0A330LVI8_9GAMM</name>
<dbReference type="InterPro" id="IPR019734">
    <property type="entry name" value="TPR_rpt"/>
</dbReference>
<dbReference type="EMBL" id="LS483250">
    <property type="protein sequence ID" value="SQD80693.1"/>
    <property type="molecule type" value="Genomic_DNA"/>
</dbReference>
<dbReference type="Proteomes" id="UP000250163">
    <property type="component" value="Chromosome MORIYA"/>
</dbReference>
<evidence type="ECO:0000313" key="6">
    <source>
        <dbReference type="Proteomes" id="UP000250163"/>
    </source>
</evidence>
<keyword evidence="2" id="KW-0175">Coiled coil</keyword>
<feature type="signal peptide" evidence="3">
    <location>
        <begin position="1"/>
        <end position="19"/>
    </location>
</feature>
<keyword evidence="6" id="KW-1185">Reference proteome</keyword>
<feature type="domain" description="Bacteriophage N4 adsorption protein A C-terminal" evidence="4">
    <location>
        <begin position="849"/>
        <end position="1010"/>
    </location>
</feature>
<dbReference type="Pfam" id="PF13283">
    <property type="entry name" value="NfrA_C"/>
    <property type="match status" value="1"/>
</dbReference>
<protein>
    <recommendedName>
        <fullName evidence="4">Bacteriophage N4 adsorption protein A C-terminal domain-containing protein</fullName>
    </recommendedName>
</protein>
<feature type="coiled-coil region" evidence="2">
    <location>
        <begin position="117"/>
        <end position="144"/>
    </location>
</feature>
<dbReference type="AlphaFoldDB" id="A0A330LVI8"/>
<keyword evidence="1" id="KW-0802">TPR repeat</keyword>
<dbReference type="PROSITE" id="PS50005">
    <property type="entry name" value="TPR"/>
    <property type="match status" value="1"/>
</dbReference>
<accession>A0A330LVI8</accession>
<evidence type="ECO:0000256" key="1">
    <source>
        <dbReference type="PROSITE-ProRule" id="PRU00339"/>
    </source>
</evidence>
<evidence type="ECO:0000313" key="5">
    <source>
        <dbReference type="EMBL" id="SQD80693.1"/>
    </source>
</evidence>
<dbReference type="Gene3D" id="1.25.40.10">
    <property type="entry name" value="Tetratricopeptide repeat domain"/>
    <property type="match status" value="2"/>
</dbReference>
<reference evidence="6" key="1">
    <citation type="submission" date="2018-05" db="EMBL/GenBank/DDBJ databases">
        <authorList>
            <person name="Cea G.-C."/>
            <person name="William W."/>
        </authorList>
    </citation>
    <scope>NUCLEOTIDE SEQUENCE [LARGE SCALE GENOMIC DNA]</scope>
    <source>
        <strain evidence="6">DB21MT 5</strain>
    </source>
</reference>
<feature type="repeat" description="TPR" evidence="1">
    <location>
        <begin position="681"/>
        <end position="714"/>
    </location>
</feature>
<proteinExistence type="predicted"/>